<sequence length="206" mass="24910">MEWRIPCQENRDGTDTLGRERANTQMERNWRIQLQQELLVNRQKLERQKSLKEMYINREKQTRQDLERLRKYSKPETLSTTSIASQVNSTIKQKKKKELHNDYEELKVAHMISDHKFTIALQDKKEKNQVLQEELDRLRASHQEISRRYEDQTLRARQEVDDLKRELEKEIKSRAEDKLLMQNFMAEQKALRQKMEKQTTPARRGC</sequence>
<proteinExistence type="predicted"/>
<dbReference type="AlphaFoldDB" id="A0A9N7TG68"/>
<feature type="coiled-coil region" evidence="1">
    <location>
        <begin position="121"/>
        <end position="173"/>
    </location>
</feature>
<keyword evidence="3" id="KW-1185">Reference proteome</keyword>
<evidence type="ECO:0000256" key="1">
    <source>
        <dbReference type="SAM" id="Coils"/>
    </source>
</evidence>
<reference evidence="2" key="1">
    <citation type="submission" date="2020-03" db="EMBL/GenBank/DDBJ databases">
        <authorList>
            <person name="Weist P."/>
        </authorList>
    </citation>
    <scope>NUCLEOTIDE SEQUENCE</scope>
</reference>
<keyword evidence="1" id="KW-0175">Coiled coil</keyword>
<evidence type="ECO:0000313" key="2">
    <source>
        <dbReference type="EMBL" id="CAB1412377.1"/>
    </source>
</evidence>
<gene>
    <name evidence="2" type="ORF">PLEPLA_LOCUS68</name>
</gene>
<dbReference type="EMBL" id="CADEAL010000001">
    <property type="protein sequence ID" value="CAB1412377.1"/>
    <property type="molecule type" value="Genomic_DNA"/>
</dbReference>
<dbReference type="Proteomes" id="UP001153269">
    <property type="component" value="Unassembled WGS sequence"/>
</dbReference>
<accession>A0A9N7TG68</accession>
<name>A0A9N7TG68_PLEPL</name>
<evidence type="ECO:0000313" key="3">
    <source>
        <dbReference type="Proteomes" id="UP001153269"/>
    </source>
</evidence>
<comment type="caution">
    <text evidence="2">The sequence shown here is derived from an EMBL/GenBank/DDBJ whole genome shotgun (WGS) entry which is preliminary data.</text>
</comment>
<organism evidence="2 3">
    <name type="scientific">Pleuronectes platessa</name>
    <name type="common">European plaice</name>
    <dbReference type="NCBI Taxonomy" id="8262"/>
    <lineage>
        <taxon>Eukaryota</taxon>
        <taxon>Metazoa</taxon>
        <taxon>Chordata</taxon>
        <taxon>Craniata</taxon>
        <taxon>Vertebrata</taxon>
        <taxon>Euteleostomi</taxon>
        <taxon>Actinopterygii</taxon>
        <taxon>Neopterygii</taxon>
        <taxon>Teleostei</taxon>
        <taxon>Neoteleostei</taxon>
        <taxon>Acanthomorphata</taxon>
        <taxon>Carangaria</taxon>
        <taxon>Pleuronectiformes</taxon>
        <taxon>Pleuronectoidei</taxon>
        <taxon>Pleuronectidae</taxon>
        <taxon>Pleuronectes</taxon>
    </lineage>
</organism>
<protein>
    <submittedName>
        <fullName evidence="2">Uncharacterized protein</fullName>
    </submittedName>
</protein>